<keyword evidence="10 13" id="KW-0560">Oxidoreductase</keyword>
<comment type="caution">
    <text evidence="17">The sequence shown here is derived from an EMBL/GenBank/DDBJ whole genome shotgun (WGS) entry which is preliminary data.</text>
</comment>
<keyword evidence="9 13" id="KW-0677">Repeat</keyword>
<evidence type="ECO:0000256" key="1">
    <source>
        <dbReference type="ARBA" id="ARBA00000349"/>
    </source>
</evidence>
<feature type="domain" description="Plastocyanin-like" evidence="16">
    <location>
        <begin position="29"/>
        <end position="142"/>
    </location>
</feature>
<evidence type="ECO:0000256" key="12">
    <source>
        <dbReference type="ARBA" id="ARBA00023185"/>
    </source>
</evidence>
<accession>A0A835PIY7</accession>
<dbReference type="InterPro" id="IPR017761">
    <property type="entry name" value="Laccase"/>
</dbReference>
<dbReference type="FunFam" id="2.60.40.420:FF:000049">
    <property type="entry name" value="Laccase"/>
    <property type="match status" value="1"/>
</dbReference>
<feature type="domain" description="Plastocyanin-like" evidence="15">
    <location>
        <begin position="415"/>
        <end position="527"/>
    </location>
</feature>
<dbReference type="CDD" id="cd13849">
    <property type="entry name" value="CuRO_1_LCC_plant"/>
    <property type="match status" value="2"/>
</dbReference>
<evidence type="ECO:0000256" key="9">
    <source>
        <dbReference type="ARBA" id="ARBA00022737"/>
    </source>
</evidence>
<dbReference type="GO" id="GO:0048046">
    <property type="term" value="C:apoplast"/>
    <property type="evidence" value="ECO:0007669"/>
    <property type="project" value="UniProtKB-SubCell"/>
</dbReference>
<dbReference type="OrthoDB" id="8062037at2759"/>
<dbReference type="PANTHER" id="PTHR11709:SF262">
    <property type="entry name" value="LACCASE-14"/>
    <property type="match status" value="1"/>
</dbReference>
<evidence type="ECO:0000259" key="14">
    <source>
        <dbReference type="Pfam" id="PF00394"/>
    </source>
</evidence>
<comment type="function">
    <text evidence="2 13">Lignin degradation and detoxification of lignin-derived products.</text>
</comment>
<dbReference type="Pfam" id="PF07731">
    <property type="entry name" value="Cu-oxidase_2"/>
    <property type="match status" value="2"/>
</dbReference>
<feature type="signal peptide" evidence="13">
    <location>
        <begin position="1"/>
        <end position="20"/>
    </location>
</feature>
<dbReference type="InterPro" id="IPR008972">
    <property type="entry name" value="Cupredoxin"/>
</dbReference>
<dbReference type="GO" id="GO:0005507">
    <property type="term" value="F:copper ion binding"/>
    <property type="evidence" value="ECO:0007669"/>
    <property type="project" value="InterPro"/>
</dbReference>
<comment type="catalytic activity">
    <reaction evidence="1 13">
        <text>4 hydroquinone + O2 = 4 benzosemiquinone + 2 H2O</text>
        <dbReference type="Rhea" id="RHEA:11276"/>
        <dbReference type="ChEBI" id="CHEBI:15377"/>
        <dbReference type="ChEBI" id="CHEBI:15379"/>
        <dbReference type="ChEBI" id="CHEBI:17594"/>
        <dbReference type="ChEBI" id="CHEBI:17977"/>
        <dbReference type="EC" id="1.10.3.2"/>
    </reaction>
</comment>
<comment type="cofactor">
    <cofactor evidence="13">
        <name>Cu cation</name>
        <dbReference type="ChEBI" id="CHEBI:23378"/>
    </cofactor>
    <text evidence="13">Binds 4 Cu cations per monomer.</text>
</comment>
<keyword evidence="18" id="KW-1185">Reference proteome</keyword>
<dbReference type="CDD" id="cd13875">
    <property type="entry name" value="CuRO_2_LCC_plant"/>
    <property type="match status" value="2"/>
</dbReference>
<evidence type="ECO:0000256" key="10">
    <source>
        <dbReference type="ARBA" id="ARBA00023002"/>
    </source>
</evidence>
<keyword evidence="6 13" id="KW-0052">Apoplast</keyword>
<keyword evidence="11 13" id="KW-0186">Copper</keyword>
<dbReference type="SUPFAM" id="SSF49503">
    <property type="entry name" value="Cupredoxins"/>
    <property type="match status" value="6"/>
</dbReference>
<dbReference type="Pfam" id="PF07732">
    <property type="entry name" value="Cu-oxidase_3"/>
    <property type="match status" value="2"/>
</dbReference>
<sequence>MRFEGALVLLFGLFTYHALADTHYYNFTIQDTAYTRLCLTKSILTVNGRFPGPTIDARNGDIVIVNVVNQAEYNITIHWHGVDQPRNPWSDGPEYITQCPIQPGSNFTYRVDLSEKEGTVWWHAHSDWDRATVHGAIVVRPRLGDSFPFAQPAGEIPLILGEWWKANVSEVIADALRTGADPKISDAYTINGLPGDQYPCSENDTFTAEVETGKTYLLRVVNAAINNELFFAIEGHRLTVVGADAAYTKTFDTDYIMITPGQTFDLLLNANSTAGSRHYIAARAYASADGVDFDTTITTGILQYSNSSSSSSPQPTLPSSLPASNDTNAATSFVAGLRSLASTKHPADVPQTIDRRIVITVAVNLLPCEPGNTCDGAQDDRLSASLNNISFVSPVVDILEAYYRNISGVFGTGFPDEPPLAYNYTADTLPAFLLFPRRATEVKVLEYNTSVEVVFQGTNLLAGENHPMHLHGFSFYVVGRGFGNFDNTTDPSTYNLVDPPFENTVGVPKNGWAAIRFVARNPGAIVFLFGFFVHHALANTLYYNFTIQETPCTRLCLTKPILTVNGQFPGPTINARNGDIVVVNVINRAEYNITIHWHGVDQPRNPWSDGPEYITQCPIQPGSNFTYRVDLRDKEGTVWWHAHSDWDRATVHGVIVVRPRLGGSFPFAQPAGEIPLVLGEWWKANVSEVIAEALRTGGSPNVSDAFTINGQPGELYPCSKNDTFNAEGHRLTVVGTDAAYTKPFGTDYIMITPGETFDLLLKANSTAGSRHYIAARAYAPAVGVPFVTTITTAILRYSNSSSSSSSPQPTLPSSLPVSNDTDAATAFVTGLRSLASTEHPIDVPQTIDRRIVITVAVNLLSCETGNTCAGPQGDRFAASLNNISFQTPVIDILDAYYRNISGVFGTGFPNEPPLPYNYTDTTFPGFLLFPRRATEVKVLEYNTNVEVVLQGTNLIAGDNHPMHLHGFSFYVVGRGFGNFNNETDPSTYNLVDPPFENTVGVPKSGWAAIRFRARNPVDE</sequence>
<dbReference type="InterPro" id="IPR034288">
    <property type="entry name" value="CuRO_1_LCC"/>
</dbReference>
<evidence type="ECO:0000313" key="18">
    <source>
        <dbReference type="Proteomes" id="UP000636800"/>
    </source>
</evidence>
<dbReference type="Gene3D" id="2.60.40.420">
    <property type="entry name" value="Cupredoxins - blue copper proteins"/>
    <property type="match status" value="6"/>
</dbReference>
<feature type="domain" description="Plastocyanin-like" evidence="16">
    <location>
        <begin position="547"/>
        <end position="660"/>
    </location>
</feature>
<gene>
    <name evidence="17" type="ORF">HPP92_025318</name>
</gene>
<keyword evidence="12 13" id="KW-0439">Lignin degradation</keyword>
<dbReference type="PANTHER" id="PTHR11709">
    <property type="entry name" value="MULTI-COPPER OXIDASE"/>
    <property type="match status" value="1"/>
</dbReference>
<organism evidence="17 18">
    <name type="scientific">Vanilla planifolia</name>
    <name type="common">Vanilla</name>
    <dbReference type="NCBI Taxonomy" id="51239"/>
    <lineage>
        <taxon>Eukaryota</taxon>
        <taxon>Viridiplantae</taxon>
        <taxon>Streptophyta</taxon>
        <taxon>Embryophyta</taxon>
        <taxon>Tracheophyta</taxon>
        <taxon>Spermatophyta</taxon>
        <taxon>Magnoliopsida</taxon>
        <taxon>Liliopsida</taxon>
        <taxon>Asparagales</taxon>
        <taxon>Orchidaceae</taxon>
        <taxon>Vanilloideae</taxon>
        <taxon>Vanilleae</taxon>
        <taxon>Vanilla</taxon>
    </lineage>
</organism>
<evidence type="ECO:0000256" key="4">
    <source>
        <dbReference type="ARBA" id="ARBA00010609"/>
    </source>
</evidence>
<dbReference type="EMBL" id="JADCNL010000014">
    <property type="protein sequence ID" value="KAG0452654.1"/>
    <property type="molecule type" value="Genomic_DNA"/>
</dbReference>
<evidence type="ECO:0000256" key="13">
    <source>
        <dbReference type="RuleBase" id="RU361119"/>
    </source>
</evidence>
<keyword evidence="13" id="KW-0732">Signal</keyword>
<dbReference type="InterPro" id="IPR034285">
    <property type="entry name" value="CuRO_2_LCC"/>
</dbReference>
<evidence type="ECO:0000256" key="5">
    <source>
        <dbReference type="ARBA" id="ARBA00012297"/>
    </source>
</evidence>
<evidence type="ECO:0000256" key="2">
    <source>
        <dbReference type="ARBA" id="ARBA00002075"/>
    </source>
</evidence>
<evidence type="ECO:0000256" key="7">
    <source>
        <dbReference type="ARBA" id="ARBA00022525"/>
    </source>
</evidence>
<feature type="domain" description="Plastocyanin-like" evidence="14">
    <location>
        <begin position="155"/>
        <end position="307"/>
    </location>
</feature>
<comment type="similarity">
    <text evidence="4 13">Belongs to the multicopper oxidase family.</text>
</comment>
<dbReference type="Proteomes" id="UP000636800">
    <property type="component" value="Unassembled WGS sequence"/>
</dbReference>
<dbReference type="InterPro" id="IPR011706">
    <property type="entry name" value="Cu-oxidase_C"/>
</dbReference>
<protein>
    <recommendedName>
        <fullName evidence="5 13">Laccase</fullName>
        <ecNumber evidence="5 13">1.10.3.2</ecNumber>
    </recommendedName>
    <alternativeName>
        <fullName evidence="13">Benzenediol:oxygen oxidoreductase</fullName>
    </alternativeName>
    <alternativeName>
        <fullName evidence="13">Diphenol oxidase</fullName>
    </alternativeName>
    <alternativeName>
        <fullName evidence="13">Urishiol oxidase</fullName>
    </alternativeName>
</protein>
<evidence type="ECO:0000259" key="16">
    <source>
        <dbReference type="Pfam" id="PF07732"/>
    </source>
</evidence>
<name>A0A835PIY7_VANPL</name>
<dbReference type="GO" id="GO:0052716">
    <property type="term" value="F:hydroquinone:oxygen oxidoreductase activity"/>
    <property type="evidence" value="ECO:0007669"/>
    <property type="project" value="UniProtKB-EC"/>
</dbReference>
<comment type="subcellular location">
    <subcellularLocation>
        <location evidence="3 13">Secreted</location>
        <location evidence="3 13">Extracellular space</location>
        <location evidence="3 13">Apoplast</location>
    </subcellularLocation>
</comment>
<dbReference type="EC" id="1.10.3.2" evidence="5 13"/>
<feature type="domain" description="Plastocyanin-like" evidence="14">
    <location>
        <begin position="673"/>
        <end position="719"/>
    </location>
</feature>
<evidence type="ECO:0000259" key="15">
    <source>
        <dbReference type="Pfam" id="PF07731"/>
    </source>
</evidence>
<evidence type="ECO:0000256" key="6">
    <source>
        <dbReference type="ARBA" id="ARBA00022523"/>
    </source>
</evidence>
<keyword evidence="7 13" id="KW-0964">Secreted</keyword>
<dbReference type="InterPro" id="IPR001117">
    <property type="entry name" value="Cu-oxidase_2nd"/>
</dbReference>
<dbReference type="AlphaFoldDB" id="A0A835PIY7"/>
<evidence type="ECO:0000256" key="8">
    <source>
        <dbReference type="ARBA" id="ARBA00022723"/>
    </source>
</evidence>
<feature type="domain" description="Plastocyanin-like" evidence="14">
    <location>
        <begin position="720"/>
        <end position="800"/>
    </location>
</feature>
<dbReference type="InterPro" id="IPR045087">
    <property type="entry name" value="Cu-oxidase_fam"/>
</dbReference>
<dbReference type="NCBIfam" id="TIGR03389">
    <property type="entry name" value="laccase"/>
    <property type="match status" value="1"/>
</dbReference>
<proteinExistence type="inferred from homology"/>
<reference evidence="17 18" key="1">
    <citation type="journal article" date="2020" name="Nat. Food">
        <title>A phased Vanilla planifolia genome enables genetic improvement of flavour and production.</title>
        <authorList>
            <person name="Hasing T."/>
            <person name="Tang H."/>
            <person name="Brym M."/>
            <person name="Khazi F."/>
            <person name="Huang T."/>
            <person name="Chambers A.H."/>
        </authorList>
    </citation>
    <scope>NUCLEOTIDE SEQUENCE [LARGE SCALE GENOMIC DNA]</scope>
    <source>
        <tissue evidence="17">Leaf</tissue>
    </source>
</reference>
<evidence type="ECO:0000256" key="3">
    <source>
        <dbReference type="ARBA" id="ARBA00004271"/>
    </source>
</evidence>
<dbReference type="GO" id="GO:0046274">
    <property type="term" value="P:lignin catabolic process"/>
    <property type="evidence" value="ECO:0007669"/>
    <property type="project" value="UniProtKB-KW"/>
</dbReference>
<evidence type="ECO:0000256" key="11">
    <source>
        <dbReference type="ARBA" id="ARBA00023008"/>
    </source>
</evidence>
<feature type="domain" description="Plastocyanin-like" evidence="15">
    <location>
        <begin position="910"/>
        <end position="1016"/>
    </location>
</feature>
<evidence type="ECO:0000313" key="17">
    <source>
        <dbReference type="EMBL" id="KAG0452654.1"/>
    </source>
</evidence>
<dbReference type="Pfam" id="PF00394">
    <property type="entry name" value="Cu-oxidase"/>
    <property type="match status" value="3"/>
</dbReference>
<keyword evidence="8 13" id="KW-0479">Metal-binding</keyword>
<dbReference type="InterPro" id="IPR011707">
    <property type="entry name" value="Cu-oxidase-like_N"/>
</dbReference>
<feature type="chain" id="PRO_5033107975" description="Laccase" evidence="13">
    <location>
        <begin position="21"/>
        <end position="1019"/>
    </location>
</feature>